<evidence type="ECO:0000256" key="5">
    <source>
        <dbReference type="ARBA" id="ARBA00022737"/>
    </source>
</evidence>
<keyword evidence="4 10" id="KW-0732">Signal</keyword>
<dbReference type="InterPro" id="IPR036356">
    <property type="entry name" value="ERp29_C_sf"/>
</dbReference>
<feature type="signal peptide" evidence="10">
    <location>
        <begin position="1"/>
        <end position="18"/>
    </location>
</feature>
<sequence>MVLIKSFLVAGLAAAVAAKSAVLDLIPSNFDDVVLKSGKPTLVEFFAPWCGHCKTLAPVYEELATALEFAKDKVQIAKVDADAEKALGKRFGVQGFPTLKFFDGKSDTPTDYNGGRDLESLTAFITEKTGVRSKKKAVAPSEVTFLTDSTFKKAIGGDKNILVAFTAPWCGHCKTLAPVWETVAQDFALENNVVVAKVDAEAENSKATASEYGVSSYPTIKFFPAGSTTPEDYSGGRSEEDLVAFLNEKAGTHRVAGGGLDTVAGTVEILDSIVSKFTSSRASLNEAAAEAKKTAESLREKAQYKYADYYIRVFDKLTKNDGFASKEFARLDRIIKKGGLAPSKLDELSAKTNVLRKFIEKVTGEKQEL</sequence>
<organism evidence="12 13">
    <name type="scientific">Podospora didyma</name>
    <dbReference type="NCBI Taxonomy" id="330526"/>
    <lineage>
        <taxon>Eukaryota</taxon>
        <taxon>Fungi</taxon>
        <taxon>Dikarya</taxon>
        <taxon>Ascomycota</taxon>
        <taxon>Pezizomycotina</taxon>
        <taxon>Sordariomycetes</taxon>
        <taxon>Sordariomycetidae</taxon>
        <taxon>Sordariales</taxon>
        <taxon>Podosporaceae</taxon>
        <taxon>Podospora</taxon>
    </lineage>
</organism>
<evidence type="ECO:0000256" key="3">
    <source>
        <dbReference type="ARBA" id="ARBA00012723"/>
    </source>
</evidence>
<reference evidence="12" key="1">
    <citation type="journal article" date="2023" name="Mol. Phylogenet. Evol.">
        <title>Genome-scale phylogeny and comparative genomics of the fungal order Sordariales.</title>
        <authorList>
            <person name="Hensen N."/>
            <person name="Bonometti L."/>
            <person name="Westerberg I."/>
            <person name="Brannstrom I.O."/>
            <person name="Guillou S."/>
            <person name="Cros-Aarteil S."/>
            <person name="Calhoun S."/>
            <person name="Haridas S."/>
            <person name="Kuo A."/>
            <person name="Mondo S."/>
            <person name="Pangilinan J."/>
            <person name="Riley R."/>
            <person name="LaButti K."/>
            <person name="Andreopoulos B."/>
            <person name="Lipzen A."/>
            <person name="Chen C."/>
            <person name="Yan M."/>
            <person name="Daum C."/>
            <person name="Ng V."/>
            <person name="Clum A."/>
            <person name="Steindorff A."/>
            <person name="Ohm R.A."/>
            <person name="Martin F."/>
            <person name="Silar P."/>
            <person name="Natvig D.O."/>
            <person name="Lalanne C."/>
            <person name="Gautier V."/>
            <person name="Ament-Velasquez S.L."/>
            <person name="Kruys A."/>
            <person name="Hutchinson M.I."/>
            <person name="Powell A.J."/>
            <person name="Barry K."/>
            <person name="Miller A.N."/>
            <person name="Grigoriev I.V."/>
            <person name="Debuchy R."/>
            <person name="Gladieux P."/>
            <person name="Hiltunen Thoren M."/>
            <person name="Johannesson H."/>
        </authorList>
    </citation>
    <scope>NUCLEOTIDE SEQUENCE</scope>
    <source>
        <strain evidence="12">CBS 232.78</strain>
    </source>
</reference>
<comment type="similarity">
    <text evidence="2 9">Belongs to the protein disulfide isomerase family.</text>
</comment>
<dbReference type="InterPro" id="IPR051063">
    <property type="entry name" value="PDI"/>
</dbReference>
<keyword evidence="5" id="KW-0677">Repeat</keyword>
<evidence type="ECO:0000256" key="2">
    <source>
        <dbReference type="ARBA" id="ARBA00006347"/>
    </source>
</evidence>
<dbReference type="EC" id="5.3.4.1" evidence="3"/>
<dbReference type="InterPro" id="IPR036249">
    <property type="entry name" value="Thioredoxin-like_sf"/>
</dbReference>
<dbReference type="Proteomes" id="UP001285441">
    <property type="component" value="Unassembled WGS sequence"/>
</dbReference>
<dbReference type="NCBIfam" id="TIGR01126">
    <property type="entry name" value="pdi_dom"/>
    <property type="match status" value="2"/>
</dbReference>
<dbReference type="PROSITE" id="PS51352">
    <property type="entry name" value="THIOREDOXIN_2"/>
    <property type="match status" value="2"/>
</dbReference>
<evidence type="ECO:0000256" key="10">
    <source>
        <dbReference type="SAM" id="SignalP"/>
    </source>
</evidence>
<gene>
    <name evidence="12" type="ORF">B0H63DRAFT_397536</name>
</gene>
<dbReference type="Pfam" id="PF00085">
    <property type="entry name" value="Thioredoxin"/>
    <property type="match status" value="2"/>
</dbReference>
<feature type="chain" id="PRO_5041964957" description="protein disulfide-isomerase" evidence="10">
    <location>
        <begin position="19"/>
        <end position="369"/>
    </location>
</feature>
<dbReference type="InterPro" id="IPR013766">
    <property type="entry name" value="Thioredoxin_domain"/>
</dbReference>
<evidence type="ECO:0000256" key="8">
    <source>
        <dbReference type="ARBA" id="ARBA00023284"/>
    </source>
</evidence>
<reference evidence="12" key="2">
    <citation type="submission" date="2023-06" db="EMBL/GenBank/DDBJ databases">
        <authorList>
            <consortium name="Lawrence Berkeley National Laboratory"/>
            <person name="Haridas S."/>
            <person name="Hensen N."/>
            <person name="Bonometti L."/>
            <person name="Westerberg I."/>
            <person name="Brannstrom I.O."/>
            <person name="Guillou S."/>
            <person name="Cros-Aarteil S."/>
            <person name="Calhoun S."/>
            <person name="Kuo A."/>
            <person name="Mondo S."/>
            <person name="Pangilinan J."/>
            <person name="Riley R."/>
            <person name="LaButti K."/>
            <person name="Andreopoulos B."/>
            <person name="Lipzen A."/>
            <person name="Chen C."/>
            <person name="Yanf M."/>
            <person name="Daum C."/>
            <person name="Ng V."/>
            <person name="Clum A."/>
            <person name="Steindorff A."/>
            <person name="Ohm R."/>
            <person name="Martin F."/>
            <person name="Silar P."/>
            <person name="Natvig D."/>
            <person name="Lalanne C."/>
            <person name="Gautier V."/>
            <person name="Ament-velasquez S.L."/>
            <person name="Kruys A."/>
            <person name="Hutchinson M.I."/>
            <person name="Powell A.J."/>
            <person name="Barry K."/>
            <person name="Miller A.N."/>
            <person name="Grigoriev I.V."/>
            <person name="Debuchy R."/>
            <person name="Gladieux P."/>
            <person name="Thoren M.H."/>
            <person name="Johannesson H."/>
        </authorList>
    </citation>
    <scope>NUCLEOTIDE SEQUENCE</scope>
    <source>
        <strain evidence="12">CBS 232.78</strain>
    </source>
</reference>
<evidence type="ECO:0000256" key="4">
    <source>
        <dbReference type="ARBA" id="ARBA00022729"/>
    </source>
</evidence>
<dbReference type="GO" id="GO:0006457">
    <property type="term" value="P:protein folding"/>
    <property type="evidence" value="ECO:0007669"/>
    <property type="project" value="TreeGrafter"/>
</dbReference>
<dbReference type="Gene3D" id="3.40.30.10">
    <property type="entry name" value="Glutaredoxin"/>
    <property type="match status" value="2"/>
</dbReference>
<evidence type="ECO:0000313" key="13">
    <source>
        <dbReference type="Proteomes" id="UP001285441"/>
    </source>
</evidence>
<dbReference type="GO" id="GO:0003756">
    <property type="term" value="F:protein disulfide isomerase activity"/>
    <property type="evidence" value="ECO:0007669"/>
    <property type="project" value="UniProtKB-EC"/>
</dbReference>
<dbReference type="InterPro" id="IPR011679">
    <property type="entry name" value="ERp29_C"/>
</dbReference>
<dbReference type="AlphaFoldDB" id="A0AAE0KLJ6"/>
<dbReference type="CDD" id="cd02998">
    <property type="entry name" value="PDI_a_ERp38"/>
    <property type="match status" value="2"/>
</dbReference>
<keyword evidence="13" id="KW-1185">Reference proteome</keyword>
<evidence type="ECO:0000256" key="9">
    <source>
        <dbReference type="RuleBase" id="RU004208"/>
    </source>
</evidence>
<proteinExistence type="inferred from homology"/>
<protein>
    <recommendedName>
        <fullName evidence="3">protein disulfide-isomerase</fullName>
        <ecNumber evidence="3">5.3.4.1</ecNumber>
    </recommendedName>
</protein>
<dbReference type="InterPro" id="IPR017937">
    <property type="entry name" value="Thioredoxin_CS"/>
</dbReference>
<comment type="caution">
    <text evidence="12">The sequence shown here is derived from an EMBL/GenBank/DDBJ whole genome shotgun (WGS) entry which is preliminary data.</text>
</comment>
<comment type="catalytic activity">
    <reaction evidence="1">
        <text>Catalyzes the rearrangement of -S-S- bonds in proteins.</text>
        <dbReference type="EC" id="5.3.4.1"/>
    </reaction>
</comment>
<dbReference type="EMBL" id="JAULSW010000006">
    <property type="protein sequence ID" value="KAK3378452.1"/>
    <property type="molecule type" value="Genomic_DNA"/>
</dbReference>
<feature type="domain" description="Thioredoxin" evidence="11">
    <location>
        <begin position="8"/>
        <end position="130"/>
    </location>
</feature>
<keyword evidence="8" id="KW-0676">Redox-active center</keyword>
<dbReference type="PANTHER" id="PTHR45672">
    <property type="entry name" value="PROTEIN DISULFIDE-ISOMERASE C17H9.14C-RELATED"/>
    <property type="match status" value="1"/>
</dbReference>
<keyword evidence="6" id="KW-1015">Disulfide bond</keyword>
<evidence type="ECO:0000256" key="7">
    <source>
        <dbReference type="ARBA" id="ARBA00023235"/>
    </source>
</evidence>
<dbReference type="SUPFAM" id="SSF52833">
    <property type="entry name" value="Thioredoxin-like"/>
    <property type="match status" value="2"/>
</dbReference>
<evidence type="ECO:0000256" key="1">
    <source>
        <dbReference type="ARBA" id="ARBA00001182"/>
    </source>
</evidence>
<dbReference type="PRINTS" id="PR00421">
    <property type="entry name" value="THIOREDOXIN"/>
</dbReference>
<feature type="domain" description="Thioredoxin" evidence="11">
    <location>
        <begin position="131"/>
        <end position="251"/>
    </location>
</feature>
<dbReference type="Gene3D" id="1.20.1150.12">
    <property type="entry name" value="Endoplasmic reticulum resident protein 29, C-terminal domain"/>
    <property type="match status" value="1"/>
</dbReference>
<evidence type="ECO:0000256" key="6">
    <source>
        <dbReference type="ARBA" id="ARBA00023157"/>
    </source>
</evidence>
<accession>A0AAE0KLJ6</accession>
<dbReference type="PROSITE" id="PS00194">
    <property type="entry name" value="THIOREDOXIN_1"/>
    <property type="match status" value="2"/>
</dbReference>
<evidence type="ECO:0000313" key="12">
    <source>
        <dbReference type="EMBL" id="KAK3378452.1"/>
    </source>
</evidence>
<dbReference type="Pfam" id="PF07749">
    <property type="entry name" value="ERp29"/>
    <property type="match status" value="1"/>
</dbReference>
<dbReference type="CDD" id="cd00238">
    <property type="entry name" value="ERp29c"/>
    <property type="match status" value="1"/>
</dbReference>
<dbReference type="PANTHER" id="PTHR45672:SF11">
    <property type="entry name" value="PROTEIN DISULFIDE-ISOMERASE C17H9.14C"/>
    <property type="match status" value="1"/>
</dbReference>
<dbReference type="SUPFAM" id="SSF47933">
    <property type="entry name" value="ERP29 C domain-like"/>
    <property type="match status" value="1"/>
</dbReference>
<name>A0AAE0KLJ6_9PEZI</name>
<dbReference type="FunFam" id="3.40.30.10:FF:000032">
    <property type="entry name" value="Protein disulfide-isomerase A6 homolog"/>
    <property type="match status" value="1"/>
</dbReference>
<keyword evidence="7" id="KW-0413">Isomerase</keyword>
<dbReference type="GO" id="GO:0005783">
    <property type="term" value="C:endoplasmic reticulum"/>
    <property type="evidence" value="ECO:0007669"/>
    <property type="project" value="InterPro"/>
</dbReference>
<dbReference type="InterPro" id="IPR005788">
    <property type="entry name" value="PDI_thioredoxin-like_dom"/>
</dbReference>
<evidence type="ECO:0000259" key="11">
    <source>
        <dbReference type="PROSITE" id="PS51352"/>
    </source>
</evidence>